<dbReference type="RefSeq" id="WP_092734759.1">
    <property type="nucleotide sequence ID" value="NZ_FMXE01000050.1"/>
</dbReference>
<keyword evidence="2" id="KW-0808">Transferase</keyword>
<dbReference type="Pfam" id="PF13439">
    <property type="entry name" value="Glyco_transf_4"/>
    <property type="match status" value="1"/>
</dbReference>
<dbReference type="SUPFAM" id="SSF53756">
    <property type="entry name" value="UDP-Glycosyltransferase/glycogen phosphorylase"/>
    <property type="match status" value="1"/>
</dbReference>
<reference evidence="3" key="1">
    <citation type="submission" date="2016-10" db="EMBL/GenBank/DDBJ databases">
        <authorList>
            <person name="Varghese N."/>
            <person name="Submissions S."/>
        </authorList>
    </citation>
    <scope>NUCLEOTIDE SEQUENCE [LARGE SCALE GENOMIC DNA]</scope>
    <source>
        <strain evidence="3">DSM 22703</strain>
    </source>
</reference>
<dbReference type="Pfam" id="PF13692">
    <property type="entry name" value="Glyco_trans_1_4"/>
    <property type="match status" value="1"/>
</dbReference>
<dbReference type="CDD" id="cd03811">
    <property type="entry name" value="GT4_GT28_WabH-like"/>
    <property type="match status" value="1"/>
</dbReference>
<dbReference type="STRING" id="279824.SAMN03080617_04199"/>
<dbReference type="PANTHER" id="PTHR12526:SF630">
    <property type="entry name" value="GLYCOSYLTRANSFERASE"/>
    <property type="match status" value="1"/>
</dbReference>
<dbReference type="Proteomes" id="UP000198756">
    <property type="component" value="Unassembled WGS sequence"/>
</dbReference>
<dbReference type="Gene3D" id="3.40.50.2000">
    <property type="entry name" value="Glycogen Phosphorylase B"/>
    <property type="match status" value="2"/>
</dbReference>
<organism evidence="2 3">
    <name type="scientific">Algoriphagus alkaliphilus</name>
    <dbReference type="NCBI Taxonomy" id="279824"/>
    <lineage>
        <taxon>Bacteria</taxon>
        <taxon>Pseudomonadati</taxon>
        <taxon>Bacteroidota</taxon>
        <taxon>Cytophagia</taxon>
        <taxon>Cytophagales</taxon>
        <taxon>Cyclobacteriaceae</taxon>
        <taxon>Algoriphagus</taxon>
    </lineage>
</organism>
<protein>
    <submittedName>
        <fullName evidence="2">Glycosyltransferase involved in cell wall bisynthesis</fullName>
    </submittedName>
</protein>
<feature type="domain" description="Glycosyltransferase subfamily 4-like N-terminal" evidence="1">
    <location>
        <begin position="13"/>
        <end position="152"/>
    </location>
</feature>
<accession>A0A1G5ZND4</accession>
<gene>
    <name evidence="2" type="ORF">SAMN03080617_04199</name>
</gene>
<dbReference type="InterPro" id="IPR028098">
    <property type="entry name" value="Glyco_trans_4-like_N"/>
</dbReference>
<proteinExistence type="predicted"/>
<dbReference type="OrthoDB" id="1522162at2"/>
<evidence type="ECO:0000313" key="2">
    <source>
        <dbReference type="EMBL" id="SDA96311.1"/>
    </source>
</evidence>
<dbReference type="GO" id="GO:0016757">
    <property type="term" value="F:glycosyltransferase activity"/>
    <property type="evidence" value="ECO:0007669"/>
    <property type="project" value="UniProtKB-ARBA"/>
</dbReference>
<dbReference type="PANTHER" id="PTHR12526">
    <property type="entry name" value="GLYCOSYLTRANSFERASE"/>
    <property type="match status" value="1"/>
</dbReference>
<evidence type="ECO:0000313" key="3">
    <source>
        <dbReference type="Proteomes" id="UP000198756"/>
    </source>
</evidence>
<name>A0A1G5ZND4_9BACT</name>
<evidence type="ECO:0000259" key="1">
    <source>
        <dbReference type="Pfam" id="PF13439"/>
    </source>
</evidence>
<keyword evidence="3" id="KW-1185">Reference proteome</keyword>
<dbReference type="AlphaFoldDB" id="A0A1G5ZND4"/>
<sequence length="353" mass="39536">MRVLFLIHGIQARGQEIFACQLADHLEKLGHTLKVISLYPGEFQLPFPVEHFGLTSAKSVWSPGFWKKFQQLVIEFQPDIIQANGGDTLKFAALARIVYPYRGKLIFNNGGVVGHYFSNSVQRAFYKLLLKKIDAAISISDHAAQDLARLLSTNLPQTKIPVGIPMKRELKTAETVPYPVIVHIGGFTPEKNHEFLIGAFYEYHKIHPEAQLWLIGDGPLRREMEVTAKKNLLNSIRFFGSIPDPWSSIPSNSILLLPSKIEGMPAVIAEAFINKIPVVATRVGGIEEMGNRIASCVLIEPGSQAQLLAGMDYFRTLPPLDMEVMLMDSKVKALKRFSMDKVASSFLEFYKKK</sequence>
<dbReference type="EMBL" id="FMXE01000050">
    <property type="protein sequence ID" value="SDA96311.1"/>
    <property type="molecule type" value="Genomic_DNA"/>
</dbReference>